<evidence type="ECO:0000313" key="4">
    <source>
        <dbReference type="EMBL" id="QWB49531.1"/>
    </source>
</evidence>
<protein>
    <submittedName>
        <fullName evidence="4">Deeper rooting 1</fullName>
    </submittedName>
</protein>
<name>A0A8K1AZP2_9POAL</name>
<evidence type="ECO:0000256" key="3">
    <source>
        <dbReference type="SAM" id="MobiDB-lite"/>
    </source>
</evidence>
<proteinExistence type="evidence at transcript level"/>
<feature type="compositionally biased region" description="Basic and acidic residues" evidence="3">
    <location>
        <begin position="112"/>
        <end position="128"/>
    </location>
</feature>
<dbReference type="EMBL" id="MT478995">
    <property type="protein sequence ID" value="QWB49531.1"/>
    <property type="molecule type" value="mRNA"/>
</dbReference>
<comment type="similarity">
    <text evidence="2">Belongs to the LAZY family.</text>
</comment>
<reference evidence="4" key="1">
    <citation type="submission" date="2020-05" db="EMBL/GenBank/DDBJ databases">
        <authorList>
            <person name="Swathik Clarancia P."/>
            <person name="Manoj V.M."/>
            <person name="Appunu C."/>
        </authorList>
    </citation>
    <scope>NUCLEOTIDE SEQUENCE</scope>
</reference>
<dbReference type="GO" id="GO:0040008">
    <property type="term" value="P:regulation of growth"/>
    <property type="evidence" value="ECO:0007669"/>
    <property type="project" value="InterPro"/>
</dbReference>
<evidence type="ECO:0000256" key="1">
    <source>
        <dbReference type="ARBA" id="ARBA00022604"/>
    </source>
</evidence>
<gene>
    <name evidence="4" type="primary">DRO1</name>
</gene>
<dbReference type="AlphaFoldDB" id="A0A8K1AZP2"/>
<sequence length="254" mass="28916">MKIFSWVANKIGGKQEPKRSAANSSAPAYRCNVSECRNDEFSDWPQSLLAIGTFGNKQLEEEVQSSSENAQTMQDPAKFTEEEVDNIRREFEVLLRGNGQAEAQGSCEDEQVASKEHDSEDNNEKQRREQLMNREMIISKAREIVVGKKRSTTLKPRSMGSLLRLLACKGGFTTPVLEPRNSFPQSRMEKLLKAILQKKIHPQNSNAVATRRHLDWKLDEKEINECLEDALRDLDDDDGAKWVKTDSDFIVLEM</sequence>
<evidence type="ECO:0000256" key="2">
    <source>
        <dbReference type="ARBA" id="ARBA00024198"/>
    </source>
</evidence>
<feature type="region of interest" description="Disordered" evidence="3">
    <location>
        <begin position="98"/>
        <end position="128"/>
    </location>
</feature>
<accession>A0A8K1AZP2</accession>
<keyword evidence="1" id="KW-0341">Growth regulation</keyword>
<dbReference type="PANTHER" id="PTHR34045">
    <property type="entry name" value="OS03G0406300 PROTEIN"/>
    <property type="match status" value="1"/>
</dbReference>
<dbReference type="InterPro" id="IPR044683">
    <property type="entry name" value="LAZY"/>
</dbReference>
<organism evidence="4">
    <name type="scientific">Tripidium arundinaceum</name>
    <dbReference type="NCBI Taxonomy" id="50346"/>
    <lineage>
        <taxon>Eukaryota</taxon>
        <taxon>Viridiplantae</taxon>
        <taxon>Streptophyta</taxon>
        <taxon>Embryophyta</taxon>
        <taxon>Tracheophyta</taxon>
        <taxon>Spermatophyta</taxon>
        <taxon>Magnoliopsida</taxon>
        <taxon>Liliopsida</taxon>
        <taxon>Poales</taxon>
        <taxon>Poaceae</taxon>
        <taxon>PACMAD clade</taxon>
        <taxon>Panicoideae</taxon>
        <taxon>Andropogonodae</taxon>
        <taxon>Andropogoneae</taxon>
        <taxon>Andropogoneae incertae sedis</taxon>
        <taxon>Tripidium</taxon>
    </lineage>
</organism>
<dbReference type="PANTHER" id="PTHR34045:SF10">
    <property type="entry name" value="PROTEIN DEEPER ROOTING 1"/>
    <property type="match status" value="1"/>
</dbReference>
<dbReference type="GO" id="GO:0009630">
    <property type="term" value="P:gravitropism"/>
    <property type="evidence" value="ECO:0007669"/>
    <property type="project" value="InterPro"/>
</dbReference>